<keyword evidence="4" id="KW-0067">ATP-binding</keyword>
<evidence type="ECO:0000256" key="3">
    <source>
        <dbReference type="ARBA" id="ARBA00022741"/>
    </source>
</evidence>
<dbReference type="SUPFAM" id="SSF55931">
    <property type="entry name" value="Glutamine synthetase/guanido kinase"/>
    <property type="match status" value="1"/>
</dbReference>
<evidence type="ECO:0000256" key="4">
    <source>
        <dbReference type="ARBA" id="ARBA00022840"/>
    </source>
</evidence>
<dbReference type="InterPro" id="IPR035434">
    <property type="entry name" value="GCL_bact_plant"/>
</dbReference>
<name>A0ABS7Y2Z3_9FLAO</name>
<dbReference type="PANTHER" id="PTHR34378">
    <property type="entry name" value="GLUTAMATE--CYSTEINE LIGASE, CHLOROPLASTIC"/>
    <property type="match status" value="1"/>
</dbReference>
<gene>
    <name evidence="5" type="ORF">LBV24_10410</name>
</gene>
<evidence type="ECO:0000256" key="2">
    <source>
        <dbReference type="ARBA" id="ARBA00022598"/>
    </source>
</evidence>
<reference evidence="6" key="1">
    <citation type="submission" date="2023-07" db="EMBL/GenBank/DDBJ databases">
        <authorList>
            <person name="Yue Y."/>
        </authorList>
    </citation>
    <scope>NUCLEOTIDE SEQUENCE [LARGE SCALE GENOMIC DNA]</scope>
    <source>
        <strain evidence="6">2Y89</strain>
    </source>
</reference>
<dbReference type="PANTHER" id="PTHR34378:SF1">
    <property type="entry name" value="GLUTAMATE--CYSTEINE LIGASE, CHLOROPLASTIC"/>
    <property type="match status" value="1"/>
</dbReference>
<comment type="caution">
    <text evidence="5">The sequence shown here is derived from an EMBL/GenBank/DDBJ whole genome shotgun (WGS) entry which is preliminary data.</text>
</comment>
<proteinExistence type="predicted"/>
<dbReference type="Proteomes" id="UP001198402">
    <property type="component" value="Unassembled WGS sequence"/>
</dbReference>
<evidence type="ECO:0000256" key="1">
    <source>
        <dbReference type="ARBA" id="ARBA00012220"/>
    </source>
</evidence>
<keyword evidence="3" id="KW-0547">Nucleotide-binding</keyword>
<dbReference type="EC" id="6.3.2.2" evidence="1"/>
<protein>
    <recommendedName>
        <fullName evidence="1">glutamate--cysteine ligase</fullName>
        <ecNumber evidence="1">6.3.2.2</ecNumber>
    </recommendedName>
</protein>
<dbReference type="RefSeq" id="WP_224478583.1">
    <property type="nucleotide sequence ID" value="NZ_JAIUJS010000004.1"/>
</dbReference>
<dbReference type="InterPro" id="IPR014746">
    <property type="entry name" value="Gln_synth/guanido_kin_cat_dom"/>
</dbReference>
<evidence type="ECO:0000313" key="5">
    <source>
        <dbReference type="EMBL" id="MCA0153630.1"/>
    </source>
</evidence>
<accession>A0ABS7Y2Z3</accession>
<keyword evidence="6" id="KW-1185">Reference proteome</keyword>
<sequence length="440" mass="50648">MKINKLTRDIILNYIESELFGLNNKIDNKIDYRIGVELEIFPFKKNSKSDISPVQLYDGDNPLIHPLIKISEKYGGIAMFNSDETKSIVDKIVFPDKSSLLFEPGSQIEISTIPCVNIYDLENQLKFHQNILKEVSTLSGICFGQNGINPIRIDKLTNQLKKQRYTSLELYLNKISPYGREMMLKTCSMHINMDSGIDEDTKFKRIVGANLLVPFATAIFANSYVNKNNTTIKSYRSKIWQHLDETRTGILPLSKALQSLSIKDLVEAYYKLIINAPLIYNVDLGPKVLSKTMTLKYWMDNKINGIWPNITHLKNHVSLLFPEVRLKGYIELRSIDSPPLEWQMVPICFYAGLIYDSLSLDNTIQLLKSKYPNYNSIYEQSCYGMEFKEIREISQELMKLSIEGYSRLPLSLKNGNPIKKLQSFNDQFVSKGKTFFDYNT</sequence>
<dbReference type="EMBL" id="JAIUJS010000004">
    <property type="protein sequence ID" value="MCA0153630.1"/>
    <property type="molecule type" value="Genomic_DNA"/>
</dbReference>
<dbReference type="InterPro" id="IPR006336">
    <property type="entry name" value="GCS2"/>
</dbReference>
<organism evidence="5 6">
    <name type="scientific">Winogradskyella vincentii</name>
    <dbReference type="NCBI Taxonomy" id="2877122"/>
    <lineage>
        <taxon>Bacteria</taxon>
        <taxon>Pseudomonadati</taxon>
        <taxon>Bacteroidota</taxon>
        <taxon>Flavobacteriia</taxon>
        <taxon>Flavobacteriales</taxon>
        <taxon>Flavobacteriaceae</taxon>
        <taxon>Winogradskyella</taxon>
    </lineage>
</organism>
<dbReference type="Gene3D" id="3.30.590.20">
    <property type="match status" value="1"/>
</dbReference>
<evidence type="ECO:0000313" key="6">
    <source>
        <dbReference type="Proteomes" id="UP001198402"/>
    </source>
</evidence>
<dbReference type="Pfam" id="PF04107">
    <property type="entry name" value="GCS2"/>
    <property type="match status" value="1"/>
</dbReference>
<keyword evidence="2" id="KW-0436">Ligase</keyword>